<evidence type="ECO:0000256" key="1">
    <source>
        <dbReference type="SAM" id="MobiDB-lite"/>
    </source>
</evidence>
<sequence>MATPLVISESQDDQKEDISIRFPLVSKHARNYAAKLIQKAWSRFMMRVVYNYLLQCSREFEATLNPKELSRIYPEFLESSDPRMTAKLCIRMQGESFPPCLVCRIVTESAPSIDGGKHAPKWIPLFNSGTIVPVDQKALVHIFLEAIHYQHDSQKNGKTQTIKIENAENTMNQNKTENATAQIKIDNTGT</sequence>
<evidence type="ECO:0000313" key="2">
    <source>
        <dbReference type="EMBL" id="KAK8882108.1"/>
    </source>
</evidence>
<protein>
    <submittedName>
        <fullName evidence="2">Uncharacterized protein</fullName>
    </submittedName>
</protein>
<organism evidence="2 3">
    <name type="scientific">Tritrichomonas musculus</name>
    <dbReference type="NCBI Taxonomy" id="1915356"/>
    <lineage>
        <taxon>Eukaryota</taxon>
        <taxon>Metamonada</taxon>
        <taxon>Parabasalia</taxon>
        <taxon>Tritrichomonadida</taxon>
        <taxon>Tritrichomonadidae</taxon>
        <taxon>Tritrichomonas</taxon>
    </lineage>
</organism>
<feature type="region of interest" description="Disordered" evidence="1">
    <location>
        <begin position="171"/>
        <end position="190"/>
    </location>
</feature>
<comment type="caution">
    <text evidence="2">The sequence shown here is derived from an EMBL/GenBank/DDBJ whole genome shotgun (WGS) entry which is preliminary data.</text>
</comment>
<name>A0ABR2JUG0_9EUKA</name>
<gene>
    <name evidence="2" type="ORF">M9Y10_044748</name>
</gene>
<evidence type="ECO:0000313" key="3">
    <source>
        <dbReference type="Proteomes" id="UP001470230"/>
    </source>
</evidence>
<reference evidence="2 3" key="1">
    <citation type="submission" date="2024-04" db="EMBL/GenBank/DDBJ databases">
        <title>Tritrichomonas musculus Genome.</title>
        <authorList>
            <person name="Alves-Ferreira E."/>
            <person name="Grigg M."/>
            <person name="Lorenzi H."/>
            <person name="Galac M."/>
        </authorList>
    </citation>
    <scope>NUCLEOTIDE SEQUENCE [LARGE SCALE GENOMIC DNA]</scope>
    <source>
        <strain evidence="2 3">EAF2021</strain>
    </source>
</reference>
<accession>A0ABR2JUG0</accession>
<keyword evidence="3" id="KW-1185">Reference proteome</keyword>
<dbReference type="Proteomes" id="UP001470230">
    <property type="component" value="Unassembled WGS sequence"/>
</dbReference>
<proteinExistence type="predicted"/>
<dbReference type="EMBL" id="JAPFFF010000009">
    <property type="protein sequence ID" value="KAK8882108.1"/>
    <property type="molecule type" value="Genomic_DNA"/>
</dbReference>